<protein>
    <submittedName>
        <fullName evidence="2">Uncharacterized protein</fullName>
    </submittedName>
</protein>
<reference evidence="2" key="1">
    <citation type="journal article" date="2020" name="Nature">
        <title>Giant virus diversity and host interactions through global metagenomics.</title>
        <authorList>
            <person name="Schulz F."/>
            <person name="Roux S."/>
            <person name="Paez-Espino D."/>
            <person name="Jungbluth S."/>
            <person name="Walsh D.A."/>
            <person name="Denef V.J."/>
            <person name="McMahon K.D."/>
            <person name="Konstantinidis K.T."/>
            <person name="Eloe-Fadrosh E.A."/>
            <person name="Kyrpides N.C."/>
            <person name="Woyke T."/>
        </authorList>
    </citation>
    <scope>NUCLEOTIDE SEQUENCE</scope>
    <source>
        <strain evidence="2">GVMAG-M-3300023174-144</strain>
    </source>
</reference>
<feature type="compositionally biased region" description="Acidic residues" evidence="1">
    <location>
        <begin position="447"/>
        <end position="460"/>
    </location>
</feature>
<accession>A0A6C0DDR8</accession>
<proteinExistence type="predicted"/>
<evidence type="ECO:0000313" key="2">
    <source>
        <dbReference type="EMBL" id="QHT15068.1"/>
    </source>
</evidence>
<dbReference type="EMBL" id="MN739600">
    <property type="protein sequence ID" value="QHT15068.1"/>
    <property type="molecule type" value="Genomic_DNA"/>
</dbReference>
<name>A0A6C0DDR8_9ZZZZ</name>
<sequence>MRSYCSFINKCVSNKSFINIDKNTKRENYPSLFCELLRQVYSLETLNIIQQIIHIELYSYVINMYQFLLEKEFDYKSFVKYKFTFLTSVLENMFYNEETKDLYFSYFSKIQKIHLAFMRFSRLYKYKKAVVQISSDLYMNELDEKSANVFVLFQNNCKYLFSASDLVNIMNNNLSNSYLFFSEPLVPKNPYNNIVFDHATLYNIYFFMKSRPFAMPVLYQQFFNVDFDLEIFREDNEQIIREESIKRYVYSTSPNILYNTVVSMIETLKSNNPKYKILCIHKNFPKNKLVEIMRPYLHLYYLSKYYVVGTEKITNSYEILIKKFDLFIRYNPYFGRKLFKLDKNNKLLVDNYDENHMNFYKKYDKSVFKKLPNIDHDEMFGYNGEFDTDDSIRSTIRNNTSTSLHNAVEYIRFHGVASGNNEEDEHDEDEQDEDDDEIIENASEFIMDNDTDGTNSDDEL</sequence>
<feature type="region of interest" description="Disordered" evidence="1">
    <location>
        <begin position="418"/>
        <end position="460"/>
    </location>
</feature>
<dbReference type="AlphaFoldDB" id="A0A6C0DDR8"/>
<organism evidence="2">
    <name type="scientific">viral metagenome</name>
    <dbReference type="NCBI Taxonomy" id="1070528"/>
    <lineage>
        <taxon>unclassified sequences</taxon>
        <taxon>metagenomes</taxon>
        <taxon>organismal metagenomes</taxon>
    </lineage>
</organism>
<feature type="compositionally biased region" description="Acidic residues" evidence="1">
    <location>
        <begin position="421"/>
        <end position="439"/>
    </location>
</feature>
<evidence type="ECO:0000256" key="1">
    <source>
        <dbReference type="SAM" id="MobiDB-lite"/>
    </source>
</evidence>